<evidence type="ECO:0000256" key="1">
    <source>
        <dbReference type="ARBA" id="ARBA00022737"/>
    </source>
</evidence>
<dbReference type="SUPFAM" id="SSF48403">
    <property type="entry name" value="Ankyrin repeat"/>
    <property type="match status" value="3"/>
</dbReference>
<keyword evidence="2 3" id="KW-0040">ANK repeat</keyword>
<dbReference type="PANTHER" id="PTHR24126">
    <property type="entry name" value="ANKYRIN REPEAT, PH AND SEC7 DOMAIN CONTAINING PROTEIN SECG-RELATED"/>
    <property type="match status" value="1"/>
</dbReference>
<protein>
    <recommendedName>
        <fullName evidence="7">Ankyrin repeat protein</fullName>
    </recommendedName>
</protein>
<evidence type="ECO:0000256" key="3">
    <source>
        <dbReference type="PROSITE-ProRule" id="PRU00023"/>
    </source>
</evidence>
<dbReference type="PANTHER" id="PTHR24126:SF14">
    <property type="entry name" value="ANK_REP_REGION DOMAIN-CONTAINING PROTEIN"/>
    <property type="match status" value="1"/>
</dbReference>
<dbReference type="AlphaFoldDB" id="A0A0C3H5Y0"/>
<organism evidence="5 6">
    <name type="scientific">Oidiodendron maius (strain Zn)</name>
    <dbReference type="NCBI Taxonomy" id="913774"/>
    <lineage>
        <taxon>Eukaryota</taxon>
        <taxon>Fungi</taxon>
        <taxon>Dikarya</taxon>
        <taxon>Ascomycota</taxon>
        <taxon>Pezizomycotina</taxon>
        <taxon>Leotiomycetes</taxon>
        <taxon>Leotiomycetes incertae sedis</taxon>
        <taxon>Myxotrichaceae</taxon>
        <taxon>Oidiodendron</taxon>
    </lineage>
</organism>
<feature type="repeat" description="ANK" evidence="3">
    <location>
        <begin position="464"/>
        <end position="496"/>
    </location>
</feature>
<evidence type="ECO:0000256" key="2">
    <source>
        <dbReference type="ARBA" id="ARBA00023043"/>
    </source>
</evidence>
<sequence>MLEEALDSFRKDEQPDGELDQPIPLVQPLQSLCREIHGKPVAPTFTSALSVPLPEFEENYITAADSNRARELLIQQRVVDGKAKKTKKEEPFTSKEVNPVLDTVIVNKINPATPGLVQALLHEGGDVSIARQKSKSIWKKVLRKDQQDRRSDILAKATQNCSLEVVWILTHEADDIAKTEALPYAINENDTAKARILLDSGANAEEFCKEFLSAVENNADDMVEILLRSPKGPCPQCRTTGLVKAVNNGSLRKTLMLLEKGADADFQNAAALQRAISDGREDLANHITFCASKPSPKSLDTAVGLAHAKLANDAGKQHCMIDICLLGGARGSITDGTLVQACKRGQNALIDILLTHGASVDHSAGAALQYAIQSKKPALVTTLLRGKPSLSTLATAIPVTTTLNDPVMALEIVDILLSAGLRGDSVSQTLITVIEHPISVFGDPEHLNLIQLLLEKGYANINFNGGKSICLAAAEGSTDILKLLFQHGPSVESLNAAFPLAMELKLAGRKFKVVTMILHAGASGKIVDEALLASASTGKDGVELTSALLKKSSVNYQNGKALCNAINTCSLEQMQALMAGVPSKGSLEAAWTEADALQNDKFQYQAFQILLAVGVDESFKNNSLITAAKRGNRGLQVCTLLLKYQASPNYSDGASVVNAAKRLHLDTLKLLAGLVTSTAVFSDAFGALADAQDWLTPIGLDVVRLLLEYGASGPQVDAAHLWLIHSLLEWGAGGDCVNIVLLEALDAYTHGFTSEVLIDTLLVKADVNFQNGKAVQIVARYGDAALLEKLALCGATAETLSVAFAEAITTGLDENSLISLIDVLINSKGAKFDPKIVPDGYQSSLFAGIASYPQSATLVKKLAEIGCDVESKIESFLYDDEQVEAEDITPLAWALSQPDNRIASATIEALIEVKANPNFTANSSMATPLILAAKYSRNDLVRSLLKAKATVSAKDRFGRSALFYASRNGDLASVKALLQAKSPLNDGSLQEAAKNLHSEVVDALINGKHDPEFPSSNELHDGRSALQEMALMCDSTKGSTKLEETIKALVNGKANPLEKSRGKNALFLALDNANPVPITRALLNCFMFQHINSKENVYLEADPETGTKYYFSPTTYVSRGLSQGPEKHNEQLLKLLVDNGAADRFHAEEGVEQPADAVGMPQEIMDAEGMRRAQEERSRKQ</sequence>
<feature type="region of interest" description="Disordered" evidence="4">
    <location>
        <begin position="1"/>
        <end position="22"/>
    </location>
</feature>
<reference evidence="5 6" key="1">
    <citation type="submission" date="2014-04" db="EMBL/GenBank/DDBJ databases">
        <authorList>
            <consortium name="DOE Joint Genome Institute"/>
            <person name="Kuo A."/>
            <person name="Martino E."/>
            <person name="Perotto S."/>
            <person name="Kohler A."/>
            <person name="Nagy L.G."/>
            <person name="Floudas D."/>
            <person name="Copeland A."/>
            <person name="Barry K.W."/>
            <person name="Cichocki N."/>
            <person name="Veneault-Fourrey C."/>
            <person name="LaButti K."/>
            <person name="Lindquist E.A."/>
            <person name="Lipzen A."/>
            <person name="Lundell T."/>
            <person name="Morin E."/>
            <person name="Murat C."/>
            <person name="Sun H."/>
            <person name="Tunlid A."/>
            <person name="Henrissat B."/>
            <person name="Grigoriev I.V."/>
            <person name="Hibbett D.S."/>
            <person name="Martin F."/>
            <person name="Nordberg H.P."/>
            <person name="Cantor M.N."/>
            <person name="Hua S.X."/>
        </authorList>
    </citation>
    <scope>NUCLEOTIDE SEQUENCE [LARGE SCALE GENOMIC DNA]</scope>
    <source>
        <strain evidence="5 6">Zn</strain>
    </source>
</reference>
<dbReference type="Gene3D" id="1.25.40.20">
    <property type="entry name" value="Ankyrin repeat-containing domain"/>
    <property type="match status" value="3"/>
</dbReference>
<keyword evidence="6" id="KW-1185">Reference proteome</keyword>
<proteinExistence type="predicted"/>
<accession>A0A0C3H5Y0</accession>
<dbReference type="SMART" id="SM00248">
    <property type="entry name" value="ANK"/>
    <property type="match status" value="11"/>
</dbReference>
<dbReference type="InterPro" id="IPR036770">
    <property type="entry name" value="Ankyrin_rpt-contain_sf"/>
</dbReference>
<dbReference type="PROSITE" id="PS50088">
    <property type="entry name" value="ANK_REPEAT"/>
    <property type="match status" value="2"/>
</dbReference>
<evidence type="ECO:0008006" key="7">
    <source>
        <dbReference type="Google" id="ProtNLM"/>
    </source>
</evidence>
<feature type="repeat" description="ANK" evidence="3">
    <location>
        <begin position="924"/>
        <end position="956"/>
    </location>
</feature>
<dbReference type="EMBL" id="KN832880">
    <property type="protein sequence ID" value="KIM98694.1"/>
    <property type="molecule type" value="Genomic_DNA"/>
</dbReference>
<keyword evidence="1" id="KW-0677">Repeat</keyword>
<evidence type="ECO:0000256" key="4">
    <source>
        <dbReference type="SAM" id="MobiDB-lite"/>
    </source>
</evidence>
<evidence type="ECO:0000313" key="5">
    <source>
        <dbReference type="EMBL" id="KIM98694.1"/>
    </source>
</evidence>
<dbReference type="HOGENOM" id="CLU_001569_1_0_1"/>
<dbReference type="Proteomes" id="UP000054321">
    <property type="component" value="Unassembled WGS sequence"/>
</dbReference>
<name>A0A0C3H5Y0_OIDMZ</name>
<dbReference type="InterPro" id="IPR002110">
    <property type="entry name" value="Ankyrin_rpt"/>
</dbReference>
<dbReference type="OrthoDB" id="194358at2759"/>
<dbReference type="InParanoid" id="A0A0C3H5Y0"/>
<gene>
    <name evidence="5" type="ORF">OIDMADRAFT_128652</name>
</gene>
<dbReference type="Pfam" id="PF12796">
    <property type="entry name" value="Ank_2"/>
    <property type="match status" value="1"/>
</dbReference>
<dbReference type="STRING" id="913774.A0A0C3H5Y0"/>
<reference evidence="6" key="2">
    <citation type="submission" date="2015-01" db="EMBL/GenBank/DDBJ databases">
        <title>Evolutionary Origins and Diversification of the Mycorrhizal Mutualists.</title>
        <authorList>
            <consortium name="DOE Joint Genome Institute"/>
            <consortium name="Mycorrhizal Genomics Consortium"/>
            <person name="Kohler A."/>
            <person name="Kuo A."/>
            <person name="Nagy L.G."/>
            <person name="Floudas D."/>
            <person name="Copeland A."/>
            <person name="Barry K.W."/>
            <person name="Cichocki N."/>
            <person name="Veneault-Fourrey C."/>
            <person name="LaButti K."/>
            <person name="Lindquist E.A."/>
            <person name="Lipzen A."/>
            <person name="Lundell T."/>
            <person name="Morin E."/>
            <person name="Murat C."/>
            <person name="Riley R."/>
            <person name="Ohm R."/>
            <person name="Sun H."/>
            <person name="Tunlid A."/>
            <person name="Henrissat B."/>
            <person name="Grigoriev I.V."/>
            <person name="Hibbett D.S."/>
            <person name="Martin F."/>
        </authorList>
    </citation>
    <scope>NUCLEOTIDE SEQUENCE [LARGE SCALE GENOMIC DNA]</scope>
    <source>
        <strain evidence="6">Zn</strain>
    </source>
</reference>
<feature type="non-terminal residue" evidence="5">
    <location>
        <position position="1181"/>
    </location>
</feature>
<evidence type="ECO:0000313" key="6">
    <source>
        <dbReference type="Proteomes" id="UP000054321"/>
    </source>
</evidence>